<proteinExistence type="predicted"/>
<keyword evidence="2" id="KW-1185">Reference proteome</keyword>
<comment type="caution">
    <text evidence="1">The sequence shown here is derived from an EMBL/GenBank/DDBJ whole genome shotgun (WGS) entry which is preliminary data.</text>
</comment>
<dbReference type="InterPro" id="IPR038086">
    <property type="entry name" value="DUF2789_sf"/>
</dbReference>
<evidence type="ECO:0000313" key="2">
    <source>
        <dbReference type="Proteomes" id="UP000247811"/>
    </source>
</evidence>
<dbReference type="Gene3D" id="1.10.10.1130">
    <property type="entry name" value="Uncharacterised protein PF10982, DUF2789"/>
    <property type="match status" value="1"/>
</dbReference>
<gene>
    <name evidence="1" type="ORF">C7444_1032</name>
</gene>
<reference evidence="1 2" key="1">
    <citation type="submission" date="2018-05" db="EMBL/GenBank/DDBJ databases">
        <title>Genomic Encyclopedia of Type Strains, Phase IV (KMG-IV): sequencing the most valuable type-strain genomes for metagenomic binning, comparative biology and taxonomic classification.</title>
        <authorList>
            <person name="Goeker M."/>
        </authorList>
    </citation>
    <scope>NUCLEOTIDE SEQUENCE [LARGE SCALE GENOMIC DNA]</scope>
    <source>
        <strain evidence="1 2">DSM 566</strain>
    </source>
</reference>
<sequence length="90" mass="10389">MFIMMNTPQHTVVELFAQLGLDDDSRSIESFLAAHSPLDESILLEEAPFWSDTQRAFLRSELARDADWAILIDRLDARLREPWCPEQTPT</sequence>
<dbReference type="InterPro" id="IPR021250">
    <property type="entry name" value="DUF2789"/>
</dbReference>
<accession>A0A318H460</accession>
<protein>
    <submittedName>
        <fullName evidence="1">Uncharacterized protein DUF2789</fullName>
    </submittedName>
</protein>
<organism evidence="1 2">
    <name type="scientific">Sphaerotilus hippei</name>
    <dbReference type="NCBI Taxonomy" id="744406"/>
    <lineage>
        <taxon>Bacteria</taxon>
        <taxon>Pseudomonadati</taxon>
        <taxon>Pseudomonadota</taxon>
        <taxon>Betaproteobacteria</taxon>
        <taxon>Burkholderiales</taxon>
        <taxon>Sphaerotilaceae</taxon>
        <taxon>Sphaerotilus</taxon>
    </lineage>
</organism>
<evidence type="ECO:0000313" key="1">
    <source>
        <dbReference type="EMBL" id="PXW97911.1"/>
    </source>
</evidence>
<dbReference type="Proteomes" id="UP000247811">
    <property type="component" value="Unassembled WGS sequence"/>
</dbReference>
<dbReference type="Pfam" id="PF10982">
    <property type="entry name" value="DUF2789"/>
    <property type="match status" value="1"/>
</dbReference>
<dbReference type="EMBL" id="QJJS01000003">
    <property type="protein sequence ID" value="PXW97911.1"/>
    <property type="molecule type" value="Genomic_DNA"/>
</dbReference>
<name>A0A318H460_9BURK</name>
<dbReference type="AlphaFoldDB" id="A0A318H460"/>